<dbReference type="InterPro" id="IPR011990">
    <property type="entry name" value="TPR-like_helical_dom_sf"/>
</dbReference>
<dbReference type="PROSITE" id="PS50943">
    <property type="entry name" value="HTH_CROC1"/>
    <property type="match status" value="1"/>
</dbReference>
<dbReference type="InterPro" id="IPR001387">
    <property type="entry name" value="Cro/C1-type_HTH"/>
</dbReference>
<proteinExistence type="predicted"/>
<dbReference type="CDD" id="cd00093">
    <property type="entry name" value="HTH_XRE"/>
    <property type="match status" value="1"/>
</dbReference>
<protein>
    <submittedName>
        <fullName evidence="2">Helix-turn-helix domain-containing protein</fullName>
    </submittedName>
</protein>
<dbReference type="AlphaFoldDB" id="A0AAP3DJR1"/>
<dbReference type="Gene3D" id="1.10.260.40">
    <property type="entry name" value="lambda repressor-like DNA-binding domains"/>
    <property type="match status" value="1"/>
</dbReference>
<dbReference type="EMBL" id="JAPTNE010000030">
    <property type="protein sequence ID" value="MCZ0809126.1"/>
    <property type="molecule type" value="Genomic_DNA"/>
</dbReference>
<sequence length="468" mass="54349">MSVSLTFTTLGELIKRKRVKIGISLSEVSRMTGISKGVLSKIESGDTKRPELRTLKPIADVLAIPYEGIIEWYIEVEHRIEVFDDFLSLCIEVSNTSLVIKVAMKFLENSKEETHILLEHIYRLANSSTNNEMKLALYNTIISYSRVHGIPHFIAKTSLQKYLIERQDFKNMEESFKIGEEVVHYADFLTEEERIILYFRMALQAYAIKKYETCIELCQAGIALEKNDTELKARAYLAMINSYSDLHNYDSVENLLDIFEKFEYKFVLESSMITRAITKAKKKEYEIAIPMLKKYMDELSKDNKVHVVNELLGIYIHFNIVESINEIINRERELLPDNAYTPYKLTSLARYYRQKADFQISKELLEEGMESYINSITTYGKINDHIEIAECLQEIFKYFSKNSKPIDLHYVKQLEEAYNEMIPMKKKIVLMLLTLGLITNIGFVSVETEEANNLNEFSMRANNADPGY</sequence>
<dbReference type="SMART" id="SM00530">
    <property type="entry name" value="HTH_XRE"/>
    <property type="match status" value="1"/>
</dbReference>
<dbReference type="RefSeq" id="WP_258434392.1">
    <property type="nucleotide sequence ID" value="NZ_JANSGW010000030.1"/>
</dbReference>
<dbReference type="SUPFAM" id="SSF47413">
    <property type="entry name" value="lambda repressor-like DNA-binding domains"/>
    <property type="match status" value="1"/>
</dbReference>
<gene>
    <name evidence="2" type="ORF">O0554_19820</name>
</gene>
<name>A0AAP3DJR1_BRELA</name>
<evidence type="ECO:0000313" key="2">
    <source>
        <dbReference type="EMBL" id="MCZ0809126.1"/>
    </source>
</evidence>
<dbReference type="Pfam" id="PF01381">
    <property type="entry name" value="HTH_3"/>
    <property type="match status" value="1"/>
</dbReference>
<dbReference type="GO" id="GO:0003677">
    <property type="term" value="F:DNA binding"/>
    <property type="evidence" value="ECO:0007669"/>
    <property type="project" value="InterPro"/>
</dbReference>
<organism evidence="2 3">
    <name type="scientific">Brevibacillus laterosporus</name>
    <name type="common">Bacillus laterosporus</name>
    <dbReference type="NCBI Taxonomy" id="1465"/>
    <lineage>
        <taxon>Bacteria</taxon>
        <taxon>Bacillati</taxon>
        <taxon>Bacillota</taxon>
        <taxon>Bacilli</taxon>
        <taxon>Bacillales</taxon>
        <taxon>Paenibacillaceae</taxon>
        <taxon>Brevibacillus</taxon>
    </lineage>
</organism>
<accession>A0AAP3DJR1</accession>
<dbReference type="SUPFAM" id="SSF48452">
    <property type="entry name" value="TPR-like"/>
    <property type="match status" value="1"/>
</dbReference>
<reference evidence="2" key="1">
    <citation type="submission" date="2022-09" db="EMBL/GenBank/DDBJ databases">
        <title>Genome analysis and characterization of larvicidal activity of Brevibacillus strains.</title>
        <authorList>
            <person name="Patrusheva E.V."/>
            <person name="Izotova A.O."/>
            <person name="Toshchakov S.V."/>
            <person name="Sineoky S.P."/>
        </authorList>
    </citation>
    <scope>NUCLEOTIDE SEQUENCE</scope>
    <source>
        <strain evidence="2">VKPM_B-13247</strain>
    </source>
</reference>
<dbReference type="Proteomes" id="UP001077662">
    <property type="component" value="Unassembled WGS sequence"/>
</dbReference>
<dbReference type="Gene3D" id="1.25.40.10">
    <property type="entry name" value="Tetratricopeptide repeat domain"/>
    <property type="match status" value="1"/>
</dbReference>
<feature type="domain" description="HTH cro/C1-type" evidence="1">
    <location>
        <begin position="14"/>
        <end position="69"/>
    </location>
</feature>
<evidence type="ECO:0000259" key="1">
    <source>
        <dbReference type="PROSITE" id="PS50943"/>
    </source>
</evidence>
<comment type="caution">
    <text evidence="2">The sequence shown here is derived from an EMBL/GenBank/DDBJ whole genome shotgun (WGS) entry which is preliminary data.</text>
</comment>
<evidence type="ECO:0000313" key="3">
    <source>
        <dbReference type="Proteomes" id="UP001077662"/>
    </source>
</evidence>
<dbReference type="InterPro" id="IPR010982">
    <property type="entry name" value="Lambda_DNA-bd_dom_sf"/>
</dbReference>